<keyword evidence="3" id="KW-1185">Reference proteome</keyword>
<comment type="caution">
    <text evidence="2">The sequence shown here is derived from an EMBL/GenBank/DDBJ whole genome shotgun (WGS) entry which is preliminary data.</text>
</comment>
<dbReference type="AlphaFoldDB" id="A0A0M0JWH0"/>
<dbReference type="EMBL" id="JWZX01002184">
    <property type="protein sequence ID" value="KOO30667.1"/>
    <property type="molecule type" value="Genomic_DNA"/>
</dbReference>
<reference evidence="3" key="1">
    <citation type="journal article" date="2015" name="PLoS Genet.">
        <title>Genome Sequence and Transcriptome Analyses of Chrysochromulina tobin: Metabolic Tools for Enhanced Algal Fitness in the Prominent Order Prymnesiales (Haptophyceae).</title>
        <authorList>
            <person name="Hovde B.T."/>
            <person name="Deodato C.R."/>
            <person name="Hunsperger H.M."/>
            <person name="Ryken S.A."/>
            <person name="Yost W."/>
            <person name="Jha R.K."/>
            <person name="Patterson J."/>
            <person name="Monnat R.J. Jr."/>
            <person name="Barlow S.B."/>
            <person name="Starkenburg S.R."/>
            <person name="Cattolico R.A."/>
        </authorList>
    </citation>
    <scope>NUCLEOTIDE SEQUENCE</scope>
    <source>
        <strain evidence="3">CCMP291</strain>
    </source>
</reference>
<evidence type="ECO:0000256" key="1">
    <source>
        <dbReference type="SAM" id="MobiDB-lite"/>
    </source>
</evidence>
<dbReference type="PROSITE" id="PS50096">
    <property type="entry name" value="IQ"/>
    <property type="match status" value="2"/>
</dbReference>
<protein>
    <submittedName>
        <fullName evidence="2">Uncharacterized protein</fullName>
    </submittedName>
</protein>
<accession>A0A0M0JWH0</accession>
<sequence>MPSEELDLREARKLAATKIAAIQRGNQARKSIKEEHEAAVKLQAVHRGMAMRRSNFNLAEATHVAARASPSASAIAAKKPLTMAQLGLRTGLPKNPVPALRFLKFFAWWHEMGTKRYMELCFDLETELFQVVLDKQVQVLDPSIVNQPLKESIFDVISTDTKVMSMHLHEKLSGNQHAESLRRPHLQCWDLHVGCRINVLGRPTTLMQCDLVTAQWLEYHSSRLELIKQAMQEALRKYETVPMAAAFGPQRGGRGGPGGGKQQGTTDLRTLLNQVEALGTQLEHYRPNMATGLLRLVHLPK</sequence>
<feature type="region of interest" description="Disordered" evidence="1">
    <location>
        <begin position="246"/>
        <end position="265"/>
    </location>
</feature>
<name>A0A0M0JWH0_9EUKA</name>
<dbReference type="Gene3D" id="2.30.29.170">
    <property type="match status" value="1"/>
</dbReference>
<evidence type="ECO:0000313" key="2">
    <source>
        <dbReference type="EMBL" id="KOO30667.1"/>
    </source>
</evidence>
<feature type="compositionally biased region" description="Gly residues" evidence="1">
    <location>
        <begin position="250"/>
        <end position="262"/>
    </location>
</feature>
<dbReference type="OrthoDB" id="551993at2759"/>
<organism evidence="2 3">
    <name type="scientific">Chrysochromulina tobinii</name>
    <dbReference type="NCBI Taxonomy" id="1460289"/>
    <lineage>
        <taxon>Eukaryota</taxon>
        <taxon>Haptista</taxon>
        <taxon>Haptophyta</taxon>
        <taxon>Prymnesiophyceae</taxon>
        <taxon>Prymnesiales</taxon>
        <taxon>Chrysochromulinaceae</taxon>
        <taxon>Chrysochromulina</taxon>
    </lineage>
</organism>
<proteinExistence type="predicted"/>
<evidence type="ECO:0000313" key="3">
    <source>
        <dbReference type="Proteomes" id="UP000037460"/>
    </source>
</evidence>
<dbReference type="Gene3D" id="1.20.5.190">
    <property type="match status" value="1"/>
</dbReference>
<dbReference type="Proteomes" id="UP000037460">
    <property type="component" value="Unassembled WGS sequence"/>
</dbReference>
<gene>
    <name evidence="2" type="ORF">Ctob_005824</name>
</gene>